<reference evidence="2 3" key="1">
    <citation type="journal article" date="2014" name="Int. J. Syst. Evol. Microbiol.">
        <title>Complete genome sequence of Corynebacterium casei LMG S-19264T (=DSM 44701T), isolated from a smear-ripened cheese.</title>
        <authorList>
            <consortium name="US DOE Joint Genome Institute (JGI-PGF)"/>
            <person name="Walter F."/>
            <person name="Albersmeier A."/>
            <person name="Kalinowski J."/>
            <person name="Ruckert C."/>
        </authorList>
    </citation>
    <scope>NUCLEOTIDE SEQUENCE [LARGE SCALE GENOMIC DNA]</scope>
    <source>
        <strain evidence="2 3">KCTC 23968</strain>
    </source>
</reference>
<dbReference type="AlphaFoldDB" id="A0A918KQD0"/>
<accession>A0A918KQD0</accession>
<evidence type="ECO:0000313" key="2">
    <source>
        <dbReference type="EMBL" id="GGX69363.1"/>
    </source>
</evidence>
<feature type="compositionally biased region" description="Polar residues" evidence="1">
    <location>
        <begin position="380"/>
        <end position="389"/>
    </location>
</feature>
<protein>
    <submittedName>
        <fullName evidence="2">Uncharacterized protein</fullName>
    </submittedName>
</protein>
<keyword evidence="3" id="KW-1185">Reference proteome</keyword>
<proteinExistence type="predicted"/>
<feature type="compositionally biased region" description="Acidic residues" evidence="1">
    <location>
        <begin position="1"/>
        <end position="25"/>
    </location>
</feature>
<sequence length="406" mass="43255">MQPDPEPEPEPAPEPLDPIEPEPLPDLDPLPKPEPEQIIEFFDPIPEPIVEPLPEVLPEVPLQPLPEPLIEPTPDPMVEIFEPEAVVEPDPLSIAPEVPATPGIIDADPLPEIVEAEPLPPEIIIEPDPEPVAPEPIVPDPILIEPEVTTEPEPEIVPTAPTVLASPDAPETQEEEVRAVPQEQSDPFLELLKKDSQSSLNDPAITPPAGGGNQGPISQGGDIAAPPGGGTQIGRTNPGAGGWTLAPQPSGGNKAFEGINLDIRCREEGRTHLDCPEYLRANKGRDRTGRESFEGMAGTGADRGERISGSRAIPSRSALGVNIGDNAVNSGGPSTSVLDFQDTNFDREFVNKPLDLGPRPKGLSDLFTPSEPPPKVNDWGLSTPTAANEETTDDSIDWVLDTLPDE</sequence>
<evidence type="ECO:0000313" key="3">
    <source>
        <dbReference type="Proteomes" id="UP000600865"/>
    </source>
</evidence>
<comment type="caution">
    <text evidence="2">The sequence shown here is derived from an EMBL/GenBank/DDBJ whole genome shotgun (WGS) entry which is preliminary data.</text>
</comment>
<feature type="region of interest" description="Disordered" evidence="1">
    <location>
        <begin position="148"/>
        <end position="255"/>
    </location>
</feature>
<feature type="region of interest" description="Disordered" evidence="1">
    <location>
        <begin position="286"/>
        <end position="313"/>
    </location>
</feature>
<dbReference type="EMBL" id="BMYV01000002">
    <property type="protein sequence ID" value="GGX69363.1"/>
    <property type="molecule type" value="Genomic_DNA"/>
</dbReference>
<gene>
    <name evidence="2" type="ORF">GCM10011309_19190</name>
</gene>
<evidence type="ECO:0000256" key="1">
    <source>
        <dbReference type="SAM" id="MobiDB-lite"/>
    </source>
</evidence>
<name>A0A918KQD0_9PROT</name>
<feature type="region of interest" description="Disordered" evidence="1">
    <location>
        <begin position="350"/>
        <end position="394"/>
    </location>
</feature>
<feature type="region of interest" description="Disordered" evidence="1">
    <location>
        <begin position="1"/>
        <end position="37"/>
    </location>
</feature>
<dbReference type="Proteomes" id="UP000600865">
    <property type="component" value="Unassembled WGS sequence"/>
</dbReference>
<organism evidence="2 3">
    <name type="scientific">Litorimonas cladophorae</name>
    <dbReference type="NCBI Taxonomy" id="1220491"/>
    <lineage>
        <taxon>Bacteria</taxon>
        <taxon>Pseudomonadati</taxon>
        <taxon>Pseudomonadota</taxon>
        <taxon>Alphaproteobacteria</taxon>
        <taxon>Maricaulales</taxon>
        <taxon>Robiginitomaculaceae</taxon>
    </lineage>
</organism>